<evidence type="ECO:0000256" key="2">
    <source>
        <dbReference type="ARBA" id="ARBA00010730"/>
    </source>
</evidence>
<dbReference type="PROSITE" id="PS52008">
    <property type="entry name" value="GH81"/>
    <property type="match status" value="1"/>
</dbReference>
<evidence type="ECO:0000256" key="5">
    <source>
        <dbReference type="ARBA" id="ARBA00023277"/>
    </source>
</evidence>
<evidence type="ECO:0000256" key="8">
    <source>
        <dbReference type="ARBA" id="ARBA00023326"/>
    </source>
</evidence>
<dbReference type="CDD" id="cd00257">
    <property type="entry name" value="beta-trefoil_FSCN-like"/>
    <property type="match status" value="1"/>
</dbReference>
<dbReference type="EC" id="3.2.1.39" evidence="3"/>
<feature type="domain" description="Glycosyl hydrolase family 81 C-terminal" evidence="11">
    <location>
        <begin position="184"/>
        <end position="539"/>
    </location>
</feature>
<keyword evidence="5" id="KW-0119">Carbohydrate metabolism</keyword>
<protein>
    <recommendedName>
        <fullName evidence="3">glucan endo-1,3-beta-D-glucosidase</fullName>
        <ecNumber evidence="3">3.2.1.39</ecNumber>
    </recommendedName>
</protein>
<evidence type="ECO:0000256" key="7">
    <source>
        <dbReference type="ARBA" id="ARBA00023316"/>
    </source>
</evidence>
<gene>
    <name evidence="12" type="ORF">PCOR1329_LOCUS82995</name>
</gene>
<evidence type="ECO:0000256" key="1">
    <source>
        <dbReference type="ARBA" id="ARBA00000382"/>
    </source>
</evidence>
<dbReference type="PANTHER" id="PTHR31983">
    <property type="entry name" value="ENDO-1,3(4)-BETA-GLUCANASE 1"/>
    <property type="match status" value="1"/>
</dbReference>
<feature type="compositionally biased region" description="Low complexity" evidence="9">
    <location>
        <begin position="623"/>
        <end position="653"/>
    </location>
</feature>
<keyword evidence="13" id="KW-1185">Reference proteome</keyword>
<dbReference type="SUPFAM" id="SSF50405">
    <property type="entry name" value="Actin-crosslinking proteins"/>
    <property type="match status" value="1"/>
</dbReference>
<evidence type="ECO:0000313" key="13">
    <source>
        <dbReference type="Proteomes" id="UP001189429"/>
    </source>
</evidence>
<dbReference type="InterPro" id="IPR005200">
    <property type="entry name" value="Endo-beta-glucanase"/>
</dbReference>
<comment type="catalytic activity">
    <reaction evidence="1">
        <text>Hydrolysis of (1-&gt;3)-beta-D-glucosidic linkages in (1-&gt;3)-beta-D-glucans.</text>
        <dbReference type="EC" id="3.2.1.39"/>
    </reaction>
</comment>
<sequence length="1051" mass="112520">MEKGAVRVAIANSCSTGVREHHCQGAPEGRDAAGYAGLLGAHAGAYPVGASVEWEAGDTEGRVTWRWRTRQLAGHDPEPLLQLAYPVHWPLLSEDAMNSVQGEARNSPFRDLRGPSRPVVGDSWLLTYPLFPDVGLYAPRPVAAGLKAEMLEALRGPGGSLGSLWNGSMPDCDFDLPLNYRLGVGDTYFSGKMLARLARLVVIADELGESKKPYFANMVKRLTDRIEVWLREDSEAPFVYDAVWGGLLSCGCLYDDCEGTCEPHCSNKGGPADECPALDMPGMNFGNGYYNDHHFHYGGTADFVYSAAVAAKYAPKWEEEWREQILAIVRDYANPSAEDPSFPVARHKDWFLGISWAGGIPQAYQNGRNQESTSEAINSYYAVYAYGSSVRAPFAKRLKDFGRILTAMESHGADTYWHVRKGTGIYGDDFPDQVIGILWDHVVEHQTWFGAAPYIVSGIQLLPIIPAMENYLDPDWVRGDSAVYKEQCEGDPECNKGWSWPMCLEQAVVDPAAAYVCVYSLPKNAFHTNNAAANGNSLTNSLHWIATRPEAADLVFGDGGDSFGAKEPGQEDAQSGEGPAEESEGEAAAAEGEEEEEEPAEEDAGDEDDGGEVAEEDDGGEGEAATTTTAEAEATTTPAGTTTSPVASSTAAPTEDRRATRRSTKTTTTTSRAASTTTAPSSTSETVAQQGHEGHEAIADTKAAEKTKVASEDHGADSTTQATPGPAAQNVKKVSEGAAEREGEPIQSGDAVFLKAHTGSYLDTQGRKVRARWNMQGDWQRMVITKEGGGTIWSEDTVFLRTHSGAHLSVDGDTVEALSDVVGPTHELVLSKESDDGNVFPGDVVFLTAHTGKCLDVQGSEVSARWAMHGPWQAFTLEKATAPKEPVAVASEDAGEDADTEEDPLIQWEKFGVVKMAQGSHGPAKERLQNLSGSDHLKKGTQELTKEQKASILSVLGSGAIQRFEARGAGAPAPRPRPRAAGAAGLAAFAGLASVVGLALLLLARRRVLRPWPRHGPRAAGCEYEEAPAGGSSRPLVSPALAARYVEVEGA</sequence>
<keyword evidence="10" id="KW-0472">Membrane</keyword>
<comment type="similarity">
    <text evidence="2">Belongs to the glycosyl hydrolase 81 family.</text>
</comment>
<reference evidence="12" key="1">
    <citation type="submission" date="2023-10" db="EMBL/GenBank/DDBJ databases">
        <authorList>
            <person name="Chen Y."/>
            <person name="Shah S."/>
            <person name="Dougan E. K."/>
            <person name="Thang M."/>
            <person name="Chan C."/>
        </authorList>
    </citation>
    <scope>NUCLEOTIDE SEQUENCE [LARGE SCALE GENOMIC DNA]</scope>
</reference>
<evidence type="ECO:0000256" key="6">
    <source>
        <dbReference type="ARBA" id="ARBA00023295"/>
    </source>
</evidence>
<dbReference type="InterPro" id="IPR008999">
    <property type="entry name" value="Actin-crosslinking"/>
</dbReference>
<keyword evidence="6" id="KW-0326">Glycosidase</keyword>
<dbReference type="PANTHER" id="PTHR31983:SF0">
    <property type="entry name" value="GLUCAN ENDO-1,3-BETA-D-GLUCOSIDASE 2"/>
    <property type="match status" value="1"/>
</dbReference>
<accession>A0ABN9Y6Q2</accession>
<name>A0ABN9Y6Q2_9DINO</name>
<feature type="compositionally biased region" description="Acidic residues" evidence="9">
    <location>
        <begin position="579"/>
        <end position="621"/>
    </location>
</feature>
<dbReference type="Proteomes" id="UP001189429">
    <property type="component" value="Unassembled WGS sequence"/>
</dbReference>
<evidence type="ECO:0000256" key="9">
    <source>
        <dbReference type="SAM" id="MobiDB-lite"/>
    </source>
</evidence>
<evidence type="ECO:0000313" key="12">
    <source>
        <dbReference type="EMBL" id="CAK0908282.1"/>
    </source>
</evidence>
<dbReference type="Pfam" id="PF17652">
    <property type="entry name" value="Glyco_hydro81C"/>
    <property type="match status" value="1"/>
</dbReference>
<dbReference type="InterPro" id="IPR040720">
    <property type="entry name" value="GH81_C"/>
</dbReference>
<keyword evidence="8" id="KW-0624">Polysaccharide degradation</keyword>
<evidence type="ECO:0000259" key="11">
    <source>
        <dbReference type="Pfam" id="PF17652"/>
    </source>
</evidence>
<feature type="transmembrane region" description="Helical" evidence="10">
    <location>
        <begin position="981"/>
        <end position="1004"/>
    </location>
</feature>
<feature type="compositionally biased region" description="Basic and acidic residues" evidence="9">
    <location>
        <begin position="733"/>
        <end position="744"/>
    </location>
</feature>
<evidence type="ECO:0000256" key="3">
    <source>
        <dbReference type="ARBA" id="ARBA00012780"/>
    </source>
</evidence>
<proteinExistence type="inferred from homology"/>
<feature type="region of interest" description="Disordered" evidence="9">
    <location>
        <begin position="555"/>
        <end position="751"/>
    </location>
</feature>
<evidence type="ECO:0000256" key="4">
    <source>
        <dbReference type="ARBA" id="ARBA00022801"/>
    </source>
</evidence>
<feature type="compositionally biased region" description="Basic and acidic residues" evidence="9">
    <location>
        <begin position="692"/>
        <end position="716"/>
    </location>
</feature>
<feature type="compositionally biased region" description="Low complexity" evidence="9">
    <location>
        <begin position="665"/>
        <end position="688"/>
    </location>
</feature>
<keyword evidence="4" id="KW-0378">Hydrolase</keyword>
<keyword evidence="10" id="KW-1133">Transmembrane helix</keyword>
<keyword evidence="7" id="KW-0961">Cell wall biogenesis/degradation</keyword>
<keyword evidence="10" id="KW-0812">Transmembrane</keyword>
<evidence type="ECO:0000256" key="10">
    <source>
        <dbReference type="SAM" id="Phobius"/>
    </source>
</evidence>
<comment type="caution">
    <text evidence="12">The sequence shown here is derived from an EMBL/GenBank/DDBJ whole genome shotgun (WGS) entry which is preliminary data.</text>
</comment>
<organism evidence="12 13">
    <name type="scientific">Prorocentrum cordatum</name>
    <dbReference type="NCBI Taxonomy" id="2364126"/>
    <lineage>
        <taxon>Eukaryota</taxon>
        <taxon>Sar</taxon>
        <taxon>Alveolata</taxon>
        <taxon>Dinophyceae</taxon>
        <taxon>Prorocentrales</taxon>
        <taxon>Prorocentraceae</taxon>
        <taxon>Prorocentrum</taxon>
    </lineage>
</organism>
<dbReference type="EMBL" id="CAUYUJ010021985">
    <property type="protein sequence ID" value="CAK0908282.1"/>
    <property type="molecule type" value="Genomic_DNA"/>
</dbReference>